<dbReference type="NCBIfam" id="NF037995">
    <property type="entry name" value="TRAP_S1"/>
    <property type="match status" value="1"/>
</dbReference>
<feature type="compositionally biased region" description="Low complexity" evidence="2">
    <location>
        <begin position="30"/>
        <end position="46"/>
    </location>
</feature>
<organism evidence="4 5">
    <name type="scientific">Ammoniphilus resinae</name>
    <dbReference type="NCBI Taxonomy" id="861532"/>
    <lineage>
        <taxon>Bacteria</taxon>
        <taxon>Bacillati</taxon>
        <taxon>Bacillota</taxon>
        <taxon>Bacilli</taxon>
        <taxon>Bacillales</taxon>
        <taxon>Paenibacillaceae</taxon>
        <taxon>Aneurinibacillus group</taxon>
        <taxon>Ammoniphilus</taxon>
    </lineage>
</organism>
<dbReference type="Gene3D" id="3.40.190.170">
    <property type="entry name" value="Bacterial extracellular solute-binding protein, family 7"/>
    <property type="match status" value="1"/>
</dbReference>
<dbReference type="NCBIfam" id="TIGR00787">
    <property type="entry name" value="dctP"/>
    <property type="match status" value="1"/>
</dbReference>
<dbReference type="EMBL" id="JAGGKT010000002">
    <property type="protein sequence ID" value="MBP1930936.1"/>
    <property type="molecule type" value="Genomic_DNA"/>
</dbReference>
<feature type="signal peptide" evidence="3">
    <location>
        <begin position="1"/>
        <end position="17"/>
    </location>
</feature>
<feature type="region of interest" description="Disordered" evidence="2">
    <location>
        <begin position="25"/>
        <end position="47"/>
    </location>
</feature>
<evidence type="ECO:0000256" key="1">
    <source>
        <dbReference type="ARBA" id="ARBA00022729"/>
    </source>
</evidence>
<evidence type="ECO:0000313" key="4">
    <source>
        <dbReference type="EMBL" id="MBP1930936.1"/>
    </source>
</evidence>
<evidence type="ECO:0000256" key="2">
    <source>
        <dbReference type="SAM" id="MobiDB-lite"/>
    </source>
</evidence>
<dbReference type="PANTHER" id="PTHR33376:SF2">
    <property type="entry name" value="DICARBOXYLATE-BINDING PERIPLASMIC PROTEIN"/>
    <property type="match status" value="1"/>
</dbReference>
<dbReference type="InterPro" id="IPR018389">
    <property type="entry name" value="DctP_fam"/>
</dbReference>
<reference evidence="4 5" key="1">
    <citation type="submission" date="2021-03" db="EMBL/GenBank/DDBJ databases">
        <title>Genomic Encyclopedia of Type Strains, Phase IV (KMG-IV): sequencing the most valuable type-strain genomes for metagenomic binning, comparative biology and taxonomic classification.</title>
        <authorList>
            <person name="Goeker M."/>
        </authorList>
    </citation>
    <scope>NUCLEOTIDE SEQUENCE [LARGE SCALE GENOMIC DNA]</scope>
    <source>
        <strain evidence="4 5">DSM 24738</strain>
    </source>
</reference>
<accession>A0ABS4GL14</accession>
<evidence type="ECO:0000313" key="5">
    <source>
        <dbReference type="Proteomes" id="UP001519343"/>
    </source>
</evidence>
<dbReference type="PIRSF" id="PIRSF006470">
    <property type="entry name" value="DctB"/>
    <property type="match status" value="1"/>
</dbReference>
<dbReference type="InterPro" id="IPR038404">
    <property type="entry name" value="TRAP_DctP_sf"/>
</dbReference>
<dbReference type="InterPro" id="IPR004682">
    <property type="entry name" value="TRAP_DctP"/>
</dbReference>
<dbReference type="CDD" id="cd13603">
    <property type="entry name" value="PBP2_TRAP_Siap_TeaA_like"/>
    <property type="match status" value="1"/>
</dbReference>
<protein>
    <submittedName>
        <fullName evidence="4">Tripartite ATP-independent transporter DctP family solute receptor</fullName>
    </submittedName>
</protein>
<dbReference type="Proteomes" id="UP001519343">
    <property type="component" value="Unassembled WGS sequence"/>
</dbReference>
<gene>
    <name evidence="4" type="ORF">J2Z37_000933</name>
</gene>
<sequence>MKKMLSAFVLVPTLAMGTILSGCGNQSEATNSNTTSSSKGTKSNSTPEKVVELNIGHTLSPESHWNLTALKLKELVEAKSNGSMIVNVFPQSQLGGEVKMIQALRTGTQALVFTAQATLANTVPEYSIFDLPYLFDDIDQANQVLRGEAGDLFLDMLPKYDLVGLGWTATMERDVFSNKPIEKVDDMSGFKIRIMQAPGYVKAYEALGAQPTPMAYSEVYLSLQQGVVDGADTSPDQFIMDKFIEVAKYFNLTHVHYLPTVALASKKVWDNLTPEQQKILQESMDEASEFGVKEYKKQYDEGIEKMEEAGVTVVETDTESLKDASEKVHDELIKEIPDGQKLFDAIQEAKKG</sequence>
<dbReference type="PANTHER" id="PTHR33376">
    <property type="match status" value="1"/>
</dbReference>
<feature type="chain" id="PRO_5047408337" evidence="3">
    <location>
        <begin position="18"/>
        <end position="352"/>
    </location>
</feature>
<dbReference type="PROSITE" id="PS51257">
    <property type="entry name" value="PROKAR_LIPOPROTEIN"/>
    <property type="match status" value="1"/>
</dbReference>
<dbReference type="Pfam" id="PF03480">
    <property type="entry name" value="DctP"/>
    <property type="match status" value="1"/>
</dbReference>
<comment type="caution">
    <text evidence="4">The sequence shown here is derived from an EMBL/GenBank/DDBJ whole genome shotgun (WGS) entry which is preliminary data.</text>
</comment>
<keyword evidence="5" id="KW-1185">Reference proteome</keyword>
<name>A0ABS4GL14_9BACL</name>
<evidence type="ECO:0000256" key="3">
    <source>
        <dbReference type="SAM" id="SignalP"/>
    </source>
</evidence>
<proteinExistence type="predicted"/>
<keyword evidence="4" id="KW-0675">Receptor</keyword>
<keyword evidence="1 3" id="KW-0732">Signal</keyword>
<dbReference type="RefSeq" id="WP_209809045.1">
    <property type="nucleotide sequence ID" value="NZ_JAGGKT010000002.1"/>
</dbReference>